<gene>
    <name evidence="3" type="ORF">EDS130_LOCUS40261</name>
    <name evidence="2" type="ORF">XAT740_LOCUS10185</name>
</gene>
<reference evidence="3" key="1">
    <citation type="submission" date="2021-02" db="EMBL/GenBank/DDBJ databases">
        <authorList>
            <person name="Nowell W R."/>
        </authorList>
    </citation>
    <scope>NUCLEOTIDE SEQUENCE</scope>
</reference>
<feature type="chain" id="PRO_5036228549" evidence="1">
    <location>
        <begin position="23"/>
        <end position="275"/>
    </location>
</feature>
<keyword evidence="4" id="KW-1185">Reference proteome</keyword>
<evidence type="ECO:0000256" key="1">
    <source>
        <dbReference type="SAM" id="SignalP"/>
    </source>
</evidence>
<proteinExistence type="predicted"/>
<evidence type="ECO:0000313" key="2">
    <source>
        <dbReference type="EMBL" id="CAF0942286.1"/>
    </source>
</evidence>
<evidence type="ECO:0000313" key="4">
    <source>
        <dbReference type="Proteomes" id="UP000663828"/>
    </source>
</evidence>
<dbReference type="EMBL" id="CAJNOJ010000480">
    <property type="protein sequence ID" value="CAF1462673.1"/>
    <property type="molecule type" value="Genomic_DNA"/>
</dbReference>
<organism evidence="3 5">
    <name type="scientific">Adineta ricciae</name>
    <name type="common">Rotifer</name>
    <dbReference type="NCBI Taxonomy" id="249248"/>
    <lineage>
        <taxon>Eukaryota</taxon>
        <taxon>Metazoa</taxon>
        <taxon>Spiralia</taxon>
        <taxon>Gnathifera</taxon>
        <taxon>Rotifera</taxon>
        <taxon>Eurotatoria</taxon>
        <taxon>Bdelloidea</taxon>
        <taxon>Adinetida</taxon>
        <taxon>Adinetidae</taxon>
        <taxon>Adineta</taxon>
    </lineage>
</organism>
<sequence>MLMLLTIKIFTLLFFLFTHVYSIHIGSVSNAIYLSSNDLNQTYSNLTCMQCSCLALRLNAVGWNCNDQCQMILNYSQNDIGLLHSSNTTYSFLIIPPQRSTTTTLTSSSSSTSTTSLTTTTTVNLKSTYIAPNTTVANIWNLNFYSYRAMTSTTVTVKFTFQAASGCQWYIDDVSILDPAGNERLINGNFEAPSSLSGWSTGYSGFCTFTYGSTSNQYHSTSHSYYSSCSTGTTWISQSFAATSDKIYNVSFWVYFNPSSTPFAYGNTGVNVTIN</sequence>
<evidence type="ECO:0000313" key="3">
    <source>
        <dbReference type="EMBL" id="CAF1462673.1"/>
    </source>
</evidence>
<keyword evidence="1" id="KW-0732">Signal</keyword>
<dbReference type="OrthoDB" id="10048422at2759"/>
<feature type="signal peptide" evidence="1">
    <location>
        <begin position="1"/>
        <end position="22"/>
    </location>
</feature>
<dbReference type="Proteomes" id="UP000663852">
    <property type="component" value="Unassembled WGS sequence"/>
</dbReference>
<dbReference type="EMBL" id="CAJNOR010000539">
    <property type="protein sequence ID" value="CAF0942286.1"/>
    <property type="molecule type" value="Genomic_DNA"/>
</dbReference>
<protein>
    <submittedName>
        <fullName evidence="3">Uncharacterized protein</fullName>
    </submittedName>
</protein>
<dbReference type="Gene3D" id="2.60.120.260">
    <property type="entry name" value="Galactose-binding domain-like"/>
    <property type="match status" value="1"/>
</dbReference>
<comment type="caution">
    <text evidence="3">The sequence shown here is derived from an EMBL/GenBank/DDBJ whole genome shotgun (WGS) entry which is preliminary data.</text>
</comment>
<evidence type="ECO:0000313" key="5">
    <source>
        <dbReference type="Proteomes" id="UP000663852"/>
    </source>
</evidence>
<dbReference type="AlphaFoldDB" id="A0A815QIW1"/>
<name>A0A815QIW1_ADIRI</name>
<accession>A0A815QIW1</accession>
<dbReference type="Proteomes" id="UP000663828">
    <property type="component" value="Unassembled WGS sequence"/>
</dbReference>